<dbReference type="RefSeq" id="WP_268057864.1">
    <property type="nucleotide sequence ID" value="NZ_JAPOHA010000005.1"/>
</dbReference>
<evidence type="ECO:0000313" key="3">
    <source>
        <dbReference type="Proteomes" id="UP001082703"/>
    </source>
</evidence>
<feature type="region of interest" description="Disordered" evidence="1">
    <location>
        <begin position="45"/>
        <end position="67"/>
    </location>
</feature>
<name>A0ABT4BSE6_9FIRM</name>
<protein>
    <submittedName>
        <fullName evidence="2">Uncharacterized protein</fullName>
    </submittedName>
</protein>
<dbReference type="Proteomes" id="UP001082703">
    <property type="component" value="Unassembled WGS sequence"/>
</dbReference>
<feature type="compositionally biased region" description="Basic and acidic residues" evidence="1">
    <location>
        <begin position="46"/>
        <end position="55"/>
    </location>
</feature>
<reference evidence="2 3" key="1">
    <citation type="submission" date="2022-11" db="EMBL/GenBank/DDBJ databases">
        <authorList>
            <person name="Caiyu Z."/>
        </authorList>
    </citation>
    <scope>NUCLEOTIDE SEQUENCE [LARGE SCALE GENOMIC DNA]</scope>
    <source>
        <strain evidence="2 3">YR-4</strain>
    </source>
</reference>
<comment type="caution">
    <text evidence="2">The sequence shown here is derived from an EMBL/GenBank/DDBJ whole genome shotgun (WGS) entry which is preliminary data.</text>
</comment>
<sequence>MPNYQEMYCVLFREVTRVIEQLQAVQQETEELYMDSGEAPVMLIKQEGDLHKSASEQDGTYNRQPRQ</sequence>
<proteinExistence type="predicted"/>
<feature type="compositionally biased region" description="Polar residues" evidence="1">
    <location>
        <begin position="56"/>
        <end position="67"/>
    </location>
</feature>
<keyword evidence="3" id="KW-1185">Reference proteome</keyword>
<organism evidence="2 3">
    <name type="scientific">Caproiciproducens galactitolivorans</name>
    <dbReference type="NCBI Taxonomy" id="642589"/>
    <lineage>
        <taxon>Bacteria</taxon>
        <taxon>Bacillati</taxon>
        <taxon>Bacillota</taxon>
        <taxon>Clostridia</taxon>
        <taxon>Eubacteriales</taxon>
        <taxon>Acutalibacteraceae</taxon>
        <taxon>Caproiciproducens</taxon>
    </lineage>
</organism>
<evidence type="ECO:0000256" key="1">
    <source>
        <dbReference type="SAM" id="MobiDB-lite"/>
    </source>
</evidence>
<dbReference type="EMBL" id="JAPOHA010000005">
    <property type="protein sequence ID" value="MCY1713823.1"/>
    <property type="molecule type" value="Genomic_DNA"/>
</dbReference>
<gene>
    <name evidence="2" type="ORF">OUY18_06105</name>
</gene>
<accession>A0ABT4BSE6</accession>
<evidence type="ECO:0000313" key="2">
    <source>
        <dbReference type="EMBL" id="MCY1713823.1"/>
    </source>
</evidence>